<accession>A0A917RT20</accession>
<proteinExistence type="predicted"/>
<keyword evidence="2" id="KW-0472">Membrane</keyword>
<feature type="compositionally biased region" description="Basic and acidic residues" evidence="1">
    <location>
        <begin position="123"/>
        <end position="133"/>
    </location>
</feature>
<reference evidence="4" key="1">
    <citation type="journal article" date="2014" name="Int. J. Syst. Evol. Microbiol.">
        <title>Complete genome sequence of Corynebacterium casei LMG S-19264T (=DSM 44701T), isolated from a smear-ripened cheese.</title>
        <authorList>
            <consortium name="US DOE Joint Genome Institute (JGI-PGF)"/>
            <person name="Walter F."/>
            <person name="Albersmeier A."/>
            <person name="Kalinowski J."/>
            <person name="Ruckert C."/>
        </authorList>
    </citation>
    <scope>NUCLEOTIDE SEQUENCE</scope>
    <source>
        <strain evidence="4">CGMCC 4.3508</strain>
    </source>
</reference>
<keyword evidence="2" id="KW-1133">Transmembrane helix</keyword>
<evidence type="ECO:0000256" key="1">
    <source>
        <dbReference type="SAM" id="MobiDB-lite"/>
    </source>
</evidence>
<dbReference type="EMBL" id="BMMH01000009">
    <property type="protein sequence ID" value="GGL24756.1"/>
    <property type="molecule type" value="Genomic_DNA"/>
</dbReference>
<sequence length="368" mass="38440">MTGEGEGREREPDRADFGPPTGEFGPPVSEFGPPTGELPVPGWKPTPRPEDSGLTWRPAGGSGTSAPVPPPVPPPPPQYRAPDSSTPVQRPAPADSRPVQRPAPGAPDPDSTTVRHQIPPEPTARDTSERAQEPDQATVRHQTGPDLRWPSPNQPNQSGGTDPAAASTRPRPGGLSWDSDPIAQRLTPQSVAGALSQKPRRKVPVGRIVTVVAVLIAVVAVGVAIVEVSGGDDEPSAPPVADSALSCPASEEDGVIVGDGVGDTTSGAGAVLGFQHQFYVERSGVGARQFVAPDSPAISSAETIQDAIDTHIPAGTEHCVRITERAPASFDVDLTELQPSGKKTVYKQTVTTVDRDGKTVLWVIADRR</sequence>
<keyword evidence="5" id="KW-1185">Reference proteome</keyword>
<feature type="region of interest" description="Disordered" evidence="1">
    <location>
        <begin position="1"/>
        <end position="181"/>
    </location>
</feature>
<protein>
    <recommendedName>
        <fullName evidence="3">DUF8176 domain-containing protein</fullName>
    </recommendedName>
</protein>
<keyword evidence="2" id="KW-0812">Transmembrane</keyword>
<feature type="domain" description="DUF8176" evidence="3">
    <location>
        <begin position="246"/>
        <end position="364"/>
    </location>
</feature>
<evidence type="ECO:0000313" key="4">
    <source>
        <dbReference type="EMBL" id="GGL24756.1"/>
    </source>
</evidence>
<dbReference type="InterPro" id="IPR058489">
    <property type="entry name" value="DUF8176"/>
</dbReference>
<organism evidence="4 5">
    <name type="scientific">Nocardia jinanensis</name>
    <dbReference type="NCBI Taxonomy" id="382504"/>
    <lineage>
        <taxon>Bacteria</taxon>
        <taxon>Bacillati</taxon>
        <taxon>Actinomycetota</taxon>
        <taxon>Actinomycetes</taxon>
        <taxon>Mycobacteriales</taxon>
        <taxon>Nocardiaceae</taxon>
        <taxon>Nocardia</taxon>
    </lineage>
</organism>
<evidence type="ECO:0000313" key="5">
    <source>
        <dbReference type="Proteomes" id="UP000638263"/>
    </source>
</evidence>
<dbReference type="AlphaFoldDB" id="A0A917RT20"/>
<evidence type="ECO:0000259" key="3">
    <source>
        <dbReference type="Pfam" id="PF26527"/>
    </source>
</evidence>
<dbReference type="Pfam" id="PF26527">
    <property type="entry name" value="DUF8176"/>
    <property type="match status" value="1"/>
</dbReference>
<dbReference type="Proteomes" id="UP000638263">
    <property type="component" value="Unassembled WGS sequence"/>
</dbReference>
<comment type="caution">
    <text evidence="4">The sequence shown here is derived from an EMBL/GenBank/DDBJ whole genome shotgun (WGS) entry which is preliminary data.</text>
</comment>
<name>A0A917RT20_9NOCA</name>
<feature type="compositionally biased region" description="Basic and acidic residues" evidence="1">
    <location>
        <begin position="1"/>
        <end position="16"/>
    </location>
</feature>
<gene>
    <name evidence="4" type="ORF">GCM10011588_44480</name>
</gene>
<feature type="compositionally biased region" description="Pro residues" evidence="1">
    <location>
        <begin position="67"/>
        <end position="79"/>
    </location>
</feature>
<feature type="transmembrane region" description="Helical" evidence="2">
    <location>
        <begin position="205"/>
        <end position="226"/>
    </location>
</feature>
<dbReference type="RefSeq" id="WP_062998770.1">
    <property type="nucleotide sequence ID" value="NZ_BMMH01000009.1"/>
</dbReference>
<evidence type="ECO:0000256" key="2">
    <source>
        <dbReference type="SAM" id="Phobius"/>
    </source>
</evidence>
<reference evidence="4" key="2">
    <citation type="submission" date="2020-09" db="EMBL/GenBank/DDBJ databases">
        <authorList>
            <person name="Sun Q."/>
            <person name="Zhou Y."/>
        </authorList>
    </citation>
    <scope>NUCLEOTIDE SEQUENCE</scope>
    <source>
        <strain evidence="4">CGMCC 4.3508</strain>
    </source>
</reference>